<dbReference type="KEGG" id="acru:HHL28_06705"/>
<protein>
    <submittedName>
        <fullName evidence="2">Uncharacterized protein</fullName>
    </submittedName>
</protein>
<organism evidence="2 3">
    <name type="scientific">Aerophototrophica crusticola</name>
    <dbReference type="NCBI Taxonomy" id="1709002"/>
    <lineage>
        <taxon>Bacteria</taxon>
        <taxon>Pseudomonadati</taxon>
        <taxon>Pseudomonadota</taxon>
        <taxon>Alphaproteobacteria</taxon>
        <taxon>Rhodospirillales</taxon>
        <taxon>Rhodospirillaceae</taxon>
        <taxon>Aerophototrophica</taxon>
    </lineage>
</organism>
<keyword evidence="1" id="KW-0472">Membrane</keyword>
<evidence type="ECO:0000313" key="2">
    <source>
        <dbReference type="EMBL" id="QJE72819.1"/>
    </source>
</evidence>
<keyword evidence="3" id="KW-1185">Reference proteome</keyword>
<gene>
    <name evidence="2" type="ORF">HHL28_06705</name>
</gene>
<evidence type="ECO:0000256" key="1">
    <source>
        <dbReference type="SAM" id="Phobius"/>
    </source>
</evidence>
<feature type="transmembrane region" description="Helical" evidence="1">
    <location>
        <begin position="132"/>
        <end position="157"/>
    </location>
</feature>
<name>A0A858R5N5_9PROT</name>
<keyword evidence="1" id="KW-0812">Transmembrane</keyword>
<evidence type="ECO:0000313" key="3">
    <source>
        <dbReference type="Proteomes" id="UP000501891"/>
    </source>
</evidence>
<dbReference type="Proteomes" id="UP000501891">
    <property type="component" value="Chromosome"/>
</dbReference>
<sequence>MREMRSISFSEQEAIRAVIELMQRQRQPLPKGRVLRLELREDPVGASLVVEDDYGAVSHVQRNAAELTASLVSYCIDRRIRLPNRGRKFVEVIGGAVNLLLYLDEVPAGRSLTRPARQAGTRAPGMGHITDAMAFSATIMLVAVLMVILAVGMGWAARTHTARHTVRLKLLTRQLTGECETLAEELGKVQASNRQLDAEDKALATEAMQLRKACAVAAQDTFQVVHELGAPTGGNRRLDVEIVISAAALNEGPAAAQVDPRMWAWKNVAHIWAPGPTEALHMAARAFPSRYGYVVTRVLTPGYQSLPGTVVGAEEGGA</sequence>
<dbReference type="EMBL" id="CP051775">
    <property type="protein sequence ID" value="QJE72819.1"/>
    <property type="molecule type" value="Genomic_DNA"/>
</dbReference>
<dbReference type="AlphaFoldDB" id="A0A858R5N5"/>
<accession>A0A858R5N5</accession>
<reference evidence="2" key="1">
    <citation type="submission" date="2020-04" db="EMBL/GenBank/DDBJ databases">
        <title>A desert anoxygenic phototrophic bacterium fixes CO2 using RubisCO under aerobic conditions.</title>
        <authorList>
            <person name="Tang K."/>
        </authorList>
    </citation>
    <scope>NUCLEOTIDE SEQUENCE [LARGE SCALE GENOMIC DNA]</scope>
    <source>
        <strain evidence="2">MIMtkB3</strain>
    </source>
</reference>
<keyword evidence="1" id="KW-1133">Transmembrane helix</keyword>
<proteinExistence type="predicted"/>